<reference evidence="1" key="1">
    <citation type="journal article" date="2021" name="Proc. Natl. Acad. Sci. U.S.A.">
        <title>Three genomes in the algal genus Volvox reveal the fate of a haploid sex-determining region after a transition to homothallism.</title>
        <authorList>
            <person name="Yamamoto K."/>
            <person name="Hamaji T."/>
            <person name="Kawai-Toyooka H."/>
            <person name="Matsuzaki R."/>
            <person name="Takahashi F."/>
            <person name="Nishimura Y."/>
            <person name="Kawachi M."/>
            <person name="Noguchi H."/>
            <person name="Minakuchi Y."/>
            <person name="Umen J.G."/>
            <person name="Toyoda A."/>
            <person name="Nozaki H."/>
        </authorList>
    </citation>
    <scope>NUCLEOTIDE SEQUENCE</scope>
    <source>
        <strain evidence="1">NIES-3785</strain>
    </source>
</reference>
<protein>
    <submittedName>
        <fullName evidence="1">Uncharacterized protein</fullName>
    </submittedName>
</protein>
<gene>
    <name evidence="1" type="ORF">Vretimale_16816</name>
</gene>
<dbReference type="Proteomes" id="UP000722791">
    <property type="component" value="Unassembled WGS sequence"/>
</dbReference>
<sequence length="151" mass="16059">MTPRSKRSRRSTLRRLIMLVSIRCSAEMMTVLESLEGPLPPYMLGQPAAAAAEVVQEIFSVGMAVVMMEARGARIRWAVVIGFVEPNGCDGTLGTTERSVSTVWMWVGLHLPEPRAATVLCGPAARATNELRSGGAGTFPSGSPAKFAIAA</sequence>
<proteinExistence type="predicted"/>
<feature type="non-terminal residue" evidence="1">
    <location>
        <position position="151"/>
    </location>
</feature>
<dbReference type="AlphaFoldDB" id="A0A8J4LXS2"/>
<dbReference type="EMBL" id="BNCQ01000051">
    <property type="protein sequence ID" value="GIM13750.1"/>
    <property type="molecule type" value="Genomic_DNA"/>
</dbReference>
<accession>A0A8J4LXS2</accession>
<evidence type="ECO:0000313" key="2">
    <source>
        <dbReference type="Proteomes" id="UP000722791"/>
    </source>
</evidence>
<comment type="caution">
    <text evidence="1">The sequence shown here is derived from an EMBL/GenBank/DDBJ whole genome shotgun (WGS) entry which is preliminary data.</text>
</comment>
<name>A0A8J4LXS2_9CHLO</name>
<evidence type="ECO:0000313" key="1">
    <source>
        <dbReference type="EMBL" id="GIM13750.1"/>
    </source>
</evidence>
<organism evidence="1 2">
    <name type="scientific">Volvox reticuliferus</name>
    <dbReference type="NCBI Taxonomy" id="1737510"/>
    <lineage>
        <taxon>Eukaryota</taxon>
        <taxon>Viridiplantae</taxon>
        <taxon>Chlorophyta</taxon>
        <taxon>core chlorophytes</taxon>
        <taxon>Chlorophyceae</taxon>
        <taxon>CS clade</taxon>
        <taxon>Chlamydomonadales</taxon>
        <taxon>Volvocaceae</taxon>
        <taxon>Volvox</taxon>
    </lineage>
</organism>